<evidence type="ECO:0008006" key="3">
    <source>
        <dbReference type="Google" id="ProtNLM"/>
    </source>
</evidence>
<dbReference type="AlphaFoldDB" id="A0A9Q0GUC0"/>
<dbReference type="Proteomes" id="UP001141806">
    <property type="component" value="Unassembled WGS sequence"/>
</dbReference>
<name>A0A9Q0GUC0_9MAGN</name>
<evidence type="ECO:0000313" key="1">
    <source>
        <dbReference type="EMBL" id="KAJ4951864.1"/>
    </source>
</evidence>
<proteinExistence type="predicted"/>
<organism evidence="1 2">
    <name type="scientific">Protea cynaroides</name>
    <dbReference type="NCBI Taxonomy" id="273540"/>
    <lineage>
        <taxon>Eukaryota</taxon>
        <taxon>Viridiplantae</taxon>
        <taxon>Streptophyta</taxon>
        <taxon>Embryophyta</taxon>
        <taxon>Tracheophyta</taxon>
        <taxon>Spermatophyta</taxon>
        <taxon>Magnoliopsida</taxon>
        <taxon>Proteales</taxon>
        <taxon>Proteaceae</taxon>
        <taxon>Protea</taxon>
    </lineage>
</organism>
<evidence type="ECO:0000313" key="2">
    <source>
        <dbReference type="Proteomes" id="UP001141806"/>
    </source>
</evidence>
<comment type="caution">
    <text evidence="1">The sequence shown here is derived from an EMBL/GenBank/DDBJ whole genome shotgun (WGS) entry which is preliminary data.</text>
</comment>
<sequence>MFLVDAGPGTPRICMQDEPTGVPINRATRFENKVGSLDVVAGESLIKEQILERFFIDLVAGESLIKERAAAGFNDLVGSIDVVAGEPLLLLPRRFRQNRAWMELNKIWRTNTQVKGFIIEKVKGGYSVAIADGDGTAISFSVYKTTYAPAPTSGSAHHTFGLAHQYKAAASASPCFRTSYSSASARSTESTTIGYSMAYVYGTGREAGIGRETGQDGFGSSTGWIYRR</sequence>
<keyword evidence="2" id="KW-1185">Reference proteome</keyword>
<dbReference type="EMBL" id="JAMYWD010000012">
    <property type="protein sequence ID" value="KAJ4951864.1"/>
    <property type="molecule type" value="Genomic_DNA"/>
</dbReference>
<dbReference type="OrthoDB" id="1702147at2759"/>
<accession>A0A9Q0GUC0</accession>
<reference evidence="1" key="1">
    <citation type="journal article" date="2023" name="Plant J.">
        <title>The genome of the king protea, Protea cynaroides.</title>
        <authorList>
            <person name="Chang J."/>
            <person name="Duong T.A."/>
            <person name="Schoeman C."/>
            <person name="Ma X."/>
            <person name="Roodt D."/>
            <person name="Barker N."/>
            <person name="Li Z."/>
            <person name="Van de Peer Y."/>
            <person name="Mizrachi E."/>
        </authorList>
    </citation>
    <scope>NUCLEOTIDE SEQUENCE</scope>
    <source>
        <tissue evidence="1">Young leaves</tissue>
    </source>
</reference>
<gene>
    <name evidence="1" type="ORF">NE237_028696</name>
</gene>
<protein>
    <recommendedName>
        <fullName evidence="3">Ribosomal protein S1</fullName>
    </recommendedName>
</protein>